<dbReference type="EMBL" id="CP045851">
    <property type="protein sequence ID" value="QGG94348.1"/>
    <property type="molecule type" value="Genomic_DNA"/>
</dbReference>
<dbReference type="InterPro" id="IPR013321">
    <property type="entry name" value="Arc_rbn_hlx_hlx"/>
</dbReference>
<accession>A0A5Q2RBY7</accession>
<dbReference type="InterPro" id="IPR002145">
    <property type="entry name" value="CopG"/>
</dbReference>
<organism evidence="2 3">
    <name type="scientific">Actinomarinicola tropica</name>
    <dbReference type="NCBI Taxonomy" id="2789776"/>
    <lineage>
        <taxon>Bacteria</taxon>
        <taxon>Bacillati</taxon>
        <taxon>Actinomycetota</taxon>
        <taxon>Acidimicrobiia</taxon>
        <taxon>Acidimicrobiales</taxon>
        <taxon>Iamiaceae</taxon>
        <taxon>Actinomarinicola</taxon>
    </lineage>
</organism>
<protein>
    <submittedName>
        <fullName evidence="2">Ribbon-helix-helix protein, CopG family</fullName>
    </submittedName>
</protein>
<dbReference type="AlphaFoldDB" id="A0A5Q2RBY7"/>
<dbReference type="GO" id="GO:0006355">
    <property type="term" value="P:regulation of DNA-templated transcription"/>
    <property type="evidence" value="ECO:0007669"/>
    <property type="project" value="InterPro"/>
</dbReference>
<dbReference type="Gene3D" id="1.10.1220.10">
    <property type="entry name" value="Met repressor-like"/>
    <property type="match status" value="1"/>
</dbReference>
<dbReference type="Pfam" id="PF01402">
    <property type="entry name" value="RHH_1"/>
    <property type="match status" value="1"/>
</dbReference>
<dbReference type="InterPro" id="IPR010985">
    <property type="entry name" value="Ribbon_hlx_hlx"/>
</dbReference>
<keyword evidence="3" id="KW-1185">Reference proteome</keyword>
<evidence type="ECO:0000313" key="2">
    <source>
        <dbReference type="EMBL" id="QGG94348.1"/>
    </source>
</evidence>
<evidence type="ECO:0000313" key="3">
    <source>
        <dbReference type="Proteomes" id="UP000334019"/>
    </source>
</evidence>
<evidence type="ECO:0000259" key="1">
    <source>
        <dbReference type="Pfam" id="PF01402"/>
    </source>
</evidence>
<proteinExistence type="predicted"/>
<gene>
    <name evidence="2" type="ORF">GH723_04095</name>
</gene>
<dbReference type="Proteomes" id="UP000334019">
    <property type="component" value="Chromosome"/>
</dbReference>
<dbReference type="SUPFAM" id="SSF47598">
    <property type="entry name" value="Ribbon-helix-helix"/>
    <property type="match status" value="1"/>
</dbReference>
<reference evidence="2 3" key="1">
    <citation type="submission" date="2019-11" db="EMBL/GenBank/DDBJ databases">
        <authorList>
            <person name="He Y."/>
        </authorList>
    </citation>
    <scope>NUCLEOTIDE SEQUENCE [LARGE SCALE GENOMIC DNA]</scope>
    <source>
        <strain evidence="2 3">SCSIO 58843</strain>
    </source>
</reference>
<feature type="domain" description="Ribbon-helix-helix protein CopG" evidence="1">
    <location>
        <begin position="11"/>
        <end position="39"/>
    </location>
</feature>
<dbReference type="KEGG" id="atq:GH723_04095"/>
<name>A0A5Q2RBY7_9ACTN</name>
<sequence>MMTHMARRQVLVQLDDELVDRLDRLAAELGTSRSDLLRRGAAAVLAAADEAGADRELREAYRRQPQDPALVESARRLAADVVPEW</sequence>